<dbReference type="Proteomes" id="UP000790347">
    <property type="component" value="Unassembled WGS sequence"/>
</dbReference>
<gene>
    <name evidence="1" type="ORF">DERF_011499</name>
</gene>
<reference evidence="1" key="1">
    <citation type="submission" date="2013-05" db="EMBL/GenBank/DDBJ databases">
        <authorList>
            <person name="Yim A.K.Y."/>
            <person name="Chan T.F."/>
            <person name="Ji K.M."/>
            <person name="Liu X.Y."/>
            <person name="Zhou J.W."/>
            <person name="Li R.Q."/>
            <person name="Yang K.Y."/>
            <person name="Li J."/>
            <person name="Li M."/>
            <person name="Law P.T.W."/>
            <person name="Wu Y.L."/>
            <person name="Cai Z.L."/>
            <person name="Qin H."/>
            <person name="Bao Y."/>
            <person name="Leung R.K.K."/>
            <person name="Ng P.K.S."/>
            <person name="Zou J."/>
            <person name="Zhong X.J."/>
            <person name="Ran P.X."/>
            <person name="Zhong N.S."/>
            <person name="Liu Z.G."/>
            <person name="Tsui S.K.W."/>
        </authorList>
    </citation>
    <scope>NUCLEOTIDE SEQUENCE</scope>
    <source>
        <strain evidence="1">Derf</strain>
        <tissue evidence="1">Whole organism</tissue>
    </source>
</reference>
<proteinExistence type="predicted"/>
<accession>A0A922L4V0</accession>
<comment type="caution">
    <text evidence="1">The sequence shown here is derived from an EMBL/GenBank/DDBJ whole genome shotgun (WGS) entry which is preliminary data.</text>
</comment>
<keyword evidence="2" id="KW-1185">Reference proteome</keyword>
<organism evidence="1 2">
    <name type="scientific">Dermatophagoides farinae</name>
    <name type="common">American house dust mite</name>
    <dbReference type="NCBI Taxonomy" id="6954"/>
    <lineage>
        <taxon>Eukaryota</taxon>
        <taxon>Metazoa</taxon>
        <taxon>Ecdysozoa</taxon>
        <taxon>Arthropoda</taxon>
        <taxon>Chelicerata</taxon>
        <taxon>Arachnida</taxon>
        <taxon>Acari</taxon>
        <taxon>Acariformes</taxon>
        <taxon>Sarcoptiformes</taxon>
        <taxon>Astigmata</taxon>
        <taxon>Psoroptidia</taxon>
        <taxon>Analgoidea</taxon>
        <taxon>Pyroglyphidae</taxon>
        <taxon>Dermatophagoidinae</taxon>
        <taxon>Dermatophagoides</taxon>
    </lineage>
</organism>
<dbReference type="EMBL" id="ASGP02000005">
    <property type="protein sequence ID" value="KAH9506784.1"/>
    <property type="molecule type" value="Genomic_DNA"/>
</dbReference>
<sequence>MEKLPINNNNIDTEQQSKFIHQQCILAIYQSHYYSQVHPSFCYDHHRKIIIEKSSSIEYINDFLGKNFLIRNSLWGSVQLKMYQKIDTVAKK</sequence>
<evidence type="ECO:0000313" key="2">
    <source>
        <dbReference type="Proteomes" id="UP000790347"/>
    </source>
</evidence>
<reference evidence="1" key="2">
    <citation type="journal article" date="2022" name="Res Sq">
        <title>Comparative Genomics Reveals Insights into the Divergent Evolution of Astigmatic Mites and Household Pest Adaptations.</title>
        <authorList>
            <person name="Xiong Q."/>
            <person name="Wan A.T.-Y."/>
            <person name="Liu X.-Y."/>
            <person name="Fung C.S.-H."/>
            <person name="Xiao X."/>
            <person name="Malainual N."/>
            <person name="Hou J."/>
            <person name="Wang L."/>
            <person name="Wang M."/>
            <person name="Yang K."/>
            <person name="Cui Y."/>
            <person name="Leung E."/>
            <person name="Nong W."/>
            <person name="Shin S.-K."/>
            <person name="Au S."/>
            <person name="Jeong K.Y."/>
            <person name="Chew F.T."/>
            <person name="Hui J."/>
            <person name="Leung T.F."/>
            <person name="Tungtrongchitr A."/>
            <person name="Zhong N."/>
            <person name="Liu Z."/>
            <person name="Tsui S."/>
        </authorList>
    </citation>
    <scope>NUCLEOTIDE SEQUENCE</scope>
    <source>
        <strain evidence="1">Derf</strain>
        <tissue evidence="1">Whole organism</tissue>
    </source>
</reference>
<dbReference type="AlphaFoldDB" id="A0A922L4V0"/>
<protein>
    <submittedName>
        <fullName evidence="1">Uncharacterized protein</fullName>
    </submittedName>
</protein>
<evidence type="ECO:0000313" key="1">
    <source>
        <dbReference type="EMBL" id="KAH9506784.1"/>
    </source>
</evidence>
<name>A0A922L4V0_DERFA</name>